<dbReference type="Proteomes" id="UP000178690">
    <property type="component" value="Unassembled WGS sequence"/>
</dbReference>
<dbReference type="HAMAP" id="MF_02033">
    <property type="entry name" value="FtsA"/>
    <property type="match status" value="1"/>
</dbReference>
<evidence type="ECO:0000256" key="6">
    <source>
        <dbReference type="PIRNR" id="PIRNR003101"/>
    </source>
</evidence>
<comment type="subunit">
    <text evidence="5">Self-interacts. Interacts with FtsZ.</text>
</comment>
<dbReference type="PIRSF" id="PIRSF003101">
    <property type="entry name" value="FtsA"/>
    <property type="match status" value="1"/>
</dbReference>
<dbReference type="PANTHER" id="PTHR32432">
    <property type="entry name" value="CELL DIVISION PROTEIN FTSA-RELATED"/>
    <property type="match status" value="1"/>
</dbReference>
<feature type="domain" description="SHS2" evidence="7">
    <location>
        <begin position="6"/>
        <end position="196"/>
    </location>
</feature>
<protein>
    <recommendedName>
        <fullName evidence="5 6">Cell division protein FtsA</fullName>
    </recommendedName>
</protein>
<organism evidence="8 9">
    <name type="scientific">Terrybacteria sp. (strain RIFCSPHIGHO2_01_FULL_58_15)</name>
    <dbReference type="NCBI Taxonomy" id="1802363"/>
    <lineage>
        <taxon>Bacteria</taxon>
        <taxon>Candidatus Terryibacteriota</taxon>
    </lineage>
</organism>
<accession>A0A1G2PN74</accession>
<sequence>MSRDFLIGLDLGSHAFRMLAARRGSDAPEGVEIVAAATVPAAGIRRGMIVAIDDAARAVSSLRGELERRLGTAVGGAYVGIGGPHVGSVPSRGLVVVSRSDNRIGPDDIRRVLEAAGAISLGRNTEVLTVVPREYIVDGERNIKEAEGMQGTRLEVEAVVLTSATPHVKNIRQVLAQSDLDDHDLIVSPLATARAVLTPRQRELGVALVDIGHGTTDVAVFEDGQLLATTILPIGGAHITNDIAIGLRCAIDAAEIAKHEYGAANAGSIGKRESVELSVIDPLQDGTSFSRRELAEIIDARLEEIFELVGQELKRIGRWRLLPGGVVLSGGTANIPGIVETARQAFHLPVQLGYPNAVSGPKDVAANFSYATALGIVFAVADASGAARRGPHLSFPKLPGARFSGGGVGKFFRSLLP</sequence>
<dbReference type="AlphaFoldDB" id="A0A1G2PN74"/>
<evidence type="ECO:0000256" key="4">
    <source>
        <dbReference type="ARBA" id="ARBA00023306"/>
    </source>
</evidence>
<dbReference type="Gene3D" id="3.30.420.40">
    <property type="match status" value="1"/>
</dbReference>
<dbReference type="CDD" id="cd24048">
    <property type="entry name" value="ASKHA_NBD_FtsA"/>
    <property type="match status" value="1"/>
</dbReference>
<dbReference type="Gene3D" id="3.30.1490.110">
    <property type="match status" value="1"/>
</dbReference>
<dbReference type="EMBL" id="MHST01000004">
    <property type="protein sequence ID" value="OHA49794.1"/>
    <property type="molecule type" value="Genomic_DNA"/>
</dbReference>
<evidence type="ECO:0000313" key="9">
    <source>
        <dbReference type="Proteomes" id="UP000178690"/>
    </source>
</evidence>
<keyword evidence="4 5" id="KW-0131">Cell cycle</keyword>
<name>A0A1G2PN74_TERXR</name>
<evidence type="ECO:0000259" key="7">
    <source>
        <dbReference type="SMART" id="SM00842"/>
    </source>
</evidence>
<dbReference type="SUPFAM" id="SSF53067">
    <property type="entry name" value="Actin-like ATPase domain"/>
    <property type="match status" value="2"/>
</dbReference>
<dbReference type="InterPro" id="IPR050696">
    <property type="entry name" value="FtsA/MreB"/>
</dbReference>
<dbReference type="GO" id="GO:0043093">
    <property type="term" value="P:FtsZ-dependent cytokinesis"/>
    <property type="evidence" value="ECO:0007669"/>
    <property type="project" value="UniProtKB-UniRule"/>
</dbReference>
<comment type="caution">
    <text evidence="8">The sequence shown here is derived from an EMBL/GenBank/DDBJ whole genome shotgun (WGS) entry which is preliminary data.</text>
</comment>
<dbReference type="GO" id="GO:0032153">
    <property type="term" value="C:cell division site"/>
    <property type="evidence" value="ECO:0007669"/>
    <property type="project" value="UniProtKB-UniRule"/>
</dbReference>
<evidence type="ECO:0000313" key="8">
    <source>
        <dbReference type="EMBL" id="OHA49794.1"/>
    </source>
</evidence>
<comment type="similarity">
    <text evidence="5 6">Belongs to the FtsA/MreB family.</text>
</comment>
<evidence type="ECO:0000256" key="5">
    <source>
        <dbReference type="HAMAP-Rule" id="MF_02033"/>
    </source>
</evidence>
<dbReference type="PANTHER" id="PTHR32432:SF4">
    <property type="entry name" value="CELL DIVISION PROTEIN FTSA"/>
    <property type="match status" value="1"/>
</dbReference>
<evidence type="ECO:0000256" key="1">
    <source>
        <dbReference type="ARBA" id="ARBA00022475"/>
    </source>
</evidence>
<keyword evidence="1 5" id="KW-1003">Cell membrane</keyword>
<dbReference type="Pfam" id="PF02491">
    <property type="entry name" value="SHS2_FTSA"/>
    <property type="match status" value="1"/>
</dbReference>
<gene>
    <name evidence="5" type="primary">ftsA</name>
    <name evidence="8" type="ORF">A2682_03120</name>
</gene>
<dbReference type="NCBIfam" id="TIGR01174">
    <property type="entry name" value="ftsA"/>
    <property type="match status" value="1"/>
</dbReference>
<dbReference type="InterPro" id="IPR043129">
    <property type="entry name" value="ATPase_NBD"/>
</dbReference>
<dbReference type="InterPro" id="IPR003494">
    <property type="entry name" value="SHS2_FtsA"/>
</dbReference>
<dbReference type="STRING" id="1802363.A2682_03120"/>
<dbReference type="SMART" id="SM00842">
    <property type="entry name" value="FtsA"/>
    <property type="match status" value="1"/>
</dbReference>
<evidence type="ECO:0000256" key="3">
    <source>
        <dbReference type="ARBA" id="ARBA00023136"/>
    </source>
</evidence>
<evidence type="ECO:0000256" key="2">
    <source>
        <dbReference type="ARBA" id="ARBA00022618"/>
    </source>
</evidence>
<dbReference type="GO" id="GO:0009898">
    <property type="term" value="C:cytoplasmic side of plasma membrane"/>
    <property type="evidence" value="ECO:0007669"/>
    <property type="project" value="UniProtKB-UniRule"/>
</dbReference>
<comment type="subcellular location">
    <subcellularLocation>
        <location evidence="5">Cell membrane</location>
        <topology evidence="5">Peripheral membrane protein</topology>
        <orientation evidence="5">Cytoplasmic side</orientation>
    </subcellularLocation>
    <text evidence="5">Localizes to the Z ring in an FtsZ-dependent manner. Targeted to the membrane through a conserved C-terminal amphipathic helix.</text>
</comment>
<dbReference type="Pfam" id="PF14450">
    <property type="entry name" value="FtsA"/>
    <property type="match status" value="1"/>
</dbReference>
<comment type="function">
    <text evidence="5 6">Cell division protein that is involved in the assembly of the Z ring. May serve as a membrane anchor for the Z ring.</text>
</comment>
<keyword evidence="2 5" id="KW-0132">Cell division</keyword>
<dbReference type="InterPro" id="IPR020823">
    <property type="entry name" value="Cell_div_FtsA"/>
</dbReference>
<keyword evidence="3 5" id="KW-0472">Membrane</keyword>
<reference evidence="8 9" key="1">
    <citation type="journal article" date="2016" name="Nat. Commun.">
        <title>Thousands of microbial genomes shed light on interconnected biogeochemical processes in an aquifer system.</title>
        <authorList>
            <person name="Anantharaman K."/>
            <person name="Brown C.T."/>
            <person name="Hug L.A."/>
            <person name="Sharon I."/>
            <person name="Castelle C.J."/>
            <person name="Probst A.J."/>
            <person name="Thomas B.C."/>
            <person name="Singh A."/>
            <person name="Wilkins M.J."/>
            <person name="Karaoz U."/>
            <person name="Brodie E.L."/>
            <person name="Williams K.H."/>
            <person name="Hubbard S.S."/>
            <person name="Banfield J.F."/>
        </authorList>
    </citation>
    <scope>NUCLEOTIDE SEQUENCE [LARGE SCALE GENOMIC DNA]</scope>
    <source>
        <strain evidence="9">RIFCSPHIGHO2_01_FULL_58_15</strain>
    </source>
</reference>
<proteinExistence type="inferred from homology"/>